<comment type="caution">
    <text evidence="2">The sequence shown here is derived from an EMBL/GenBank/DDBJ whole genome shotgun (WGS) entry which is preliminary data.</text>
</comment>
<evidence type="ECO:0000313" key="2">
    <source>
        <dbReference type="EMBL" id="PWJ53696.1"/>
    </source>
</evidence>
<accession>A0A316A6Y1</accession>
<proteinExistence type="predicted"/>
<evidence type="ECO:0000313" key="3">
    <source>
        <dbReference type="Proteomes" id="UP000245469"/>
    </source>
</evidence>
<dbReference type="InterPro" id="IPR049574">
    <property type="entry name" value="CrtA-like"/>
</dbReference>
<dbReference type="AlphaFoldDB" id="A0A316A6Y1"/>
<keyword evidence="2" id="KW-0560">Oxidoreductase</keyword>
<reference evidence="2 3" key="1">
    <citation type="submission" date="2018-03" db="EMBL/GenBank/DDBJ databases">
        <title>Genomic Encyclopedia of Archaeal and Bacterial Type Strains, Phase II (KMG-II): from individual species to whole genera.</title>
        <authorList>
            <person name="Goeker M."/>
        </authorList>
    </citation>
    <scope>NUCLEOTIDE SEQUENCE [LARGE SCALE GENOMIC DNA]</scope>
    <source>
        <strain evidence="2 3">DSM 44889</strain>
    </source>
</reference>
<keyword evidence="3" id="KW-1185">Reference proteome</keyword>
<gene>
    <name evidence="2" type="ORF">BXY45_11199</name>
</gene>
<protein>
    <submittedName>
        <fullName evidence="2">Spheroidene monooxygenase</fullName>
    </submittedName>
</protein>
<dbReference type="CDD" id="cd21650">
    <property type="entry name" value="CrtA-like"/>
    <property type="match status" value="1"/>
</dbReference>
<dbReference type="InterPro" id="IPR011008">
    <property type="entry name" value="Dimeric_a/b-barrel"/>
</dbReference>
<keyword evidence="2" id="KW-0503">Monooxygenase</keyword>
<dbReference type="Proteomes" id="UP000245469">
    <property type="component" value="Unassembled WGS sequence"/>
</dbReference>
<sequence>MSTLGKPTRASRGYRASVASERSDDGGGAVRVRAVLHLWRVPTPAVPAAIARMALDRRHLRASGAAFWKLLGTGNGRTFTPRDADPHQWAVLTTWDDDAAAAAFERSPTVRAWDRLAAERLRVEMVPVASRGQWSRREPFGTPAPSRAGATGPVASITRARIRLGRGRSFWGAVPPVSSDLHAVPGLRLAVGIGEAPIGLQGTFSLWNNSASLRDFAHRRSAHREVVARTARERWYVEELFARFSVTSLDGTHHGRTP</sequence>
<dbReference type="SUPFAM" id="SSF54909">
    <property type="entry name" value="Dimeric alpha+beta barrel"/>
    <property type="match status" value="1"/>
</dbReference>
<name>A0A316A6Y1_9ACTN</name>
<feature type="region of interest" description="Disordered" evidence="1">
    <location>
        <begin position="1"/>
        <end position="25"/>
    </location>
</feature>
<organism evidence="2 3">
    <name type="scientific">Quadrisphaera granulorum</name>
    <dbReference type="NCBI Taxonomy" id="317664"/>
    <lineage>
        <taxon>Bacteria</taxon>
        <taxon>Bacillati</taxon>
        <taxon>Actinomycetota</taxon>
        <taxon>Actinomycetes</taxon>
        <taxon>Kineosporiales</taxon>
        <taxon>Kineosporiaceae</taxon>
        <taxon>Quadrisphaera</taxon>
    </lineage>
</organism>
<dbReference type="GO" id="GO:0004497">
    <property type="term" value="F:monooxygenase activity"/>
    <property type="evidence" value="ECO:0007669"/>
    <property type="project" value="UniProtKB-KW"/>
</dbReference>
<dbReference type="EMBL" id="QGDQ01000011">
    <property type="protein sequence ID" value="PWJ53696.1"/>
    <property type="molecule type" value="Genomic_DNA"/>
</dbReference>
<evidence type="ECO:0000256" key="1">
    <source>
        <dbReference type="SAM" id="MobiDB-lite"/>
    </source>
</evidence>